<protein>
    <submittedName>
        <fullName evidence="1">Zf-DHHC-domain-containing protein</fullName>
    </submittedName>
</protein>
<evidence type="ECO:0000313" key="2">
    <source>
        <dbReference type="Proteomes" id="UP000814140"/>
    </source>
</evidence>
<evidence type="ECO:0000313" key="1">
    <source>
        <dbReference type="EMBL" id="KAI0062983.1"/>
    </source>
</evidence>
<name>A0ACB8T2M3_9AGAM</name>
<keyword evidence="2" id="KW-1185">Reference proteome</keyword>
<reference evidence="1" key="1">
    <citation type="submission" date="2021-03" db="EMBL/GenBank/DDBJ databases">
        <authorList>
            <consortium name="DOE Joint Genome Institute"/>
            <person name="Ahrendt S."/>
            <person name="Looney B.P."/>
            <person name="Miyauchi S."/>
            <person name="Morin E."/>
            <person name="Drula E."/>
            <person name="Courty P.E."/>
            <person name="Chicoki N."/>
            <person name="Fauchery L."/>
            <person name="Kohler A."/>
            <person name="Kuo A."/>
            <person name="Labutti K."/>
            <person name="Pangilinan J."/>
            <person name="Lipzen A."/>
            <person name="Riley R."/>
            <person name="Andreopoulos W."/>
            <person name="He G."/>
            <person name="Johnson J."/>
            <person name="Barry K.W."/>
            <person name="Grigoriev I.V."/>
            <person name="Nagy L."/>
            <person name="Hibbett D."/>
            <person name="Henrissat B."/>
            <person name="Matheny P.B."/>
            <person name="Labbe J."/>
            <person name="Martin F."/>
        </authorList>
    </citation>
    <scope>NUCLEOTIDE SEQUENCE</scope>
    <source>
        <strain evidence="1">HHB10654</strain>
    </source>
</reference>
<dbReference type="EMBL" id="MU277205">
    <property type="protein sequence ID" value="KAI0062983.1"/>
    <property type="molecule type" value="Genomic_DNA"/>
</dbReference>
<accession>A0ACB8T2M3</accession>
<gene>
    <name evidence="1" type="ORF">BV25DRAFT_491174</name>
</gene>
<proteinExistence type="predicted"/>
<dbReference type="Proteomes" id="UP000814140">
    <property type="component" value="Unassembled WGS sequence"/>
</dbReference>
<reference evidence="1" key="2">
    <citation type="journal article" date="2022" name="New Phytol.">
        <title>Evolutionary transition to the ectomycorrhizal habit in the genomes of a hyperdiverse lineage of mushroom-forming fungi.</title>
        <authorList>
            <person name="Looney B."/>
            <person name="Miyauchi S."/>
            <person name="Morin E."/>
            <person name="Drula E."/>
            <person name="Courty P.E."/>
            <person name="Kohler A."/>
            <person name="Kuo A."/>
            <person name="LaButti K."/>
            <person name="Pangilinan J."/>
            <person name="Lipzen A."/>
            <person name="Riley R."/>
            <person name="Andreopoulos W."/>
            <person name="He G."/>
            <person name="Johnson J."/>
            <person name="Nolan M."/>
            <person name="Tritt A."/>
            <person name="Barry K.W."/>
            <person name="Grigoriev I.V."/>
            <person name="Nagy L.G."/>
            <person name="Hibbett D."/>
            <person name="Henrissat B."/>
            <person name="Matheny P.B."/>
            <person name="Labbe J."/>
            <person name="Martin F.M."/>
        </authorList>
    </citation>
    <scope>NUCLEOTIDE SEQUENCE</scope>
    <source>
        <strain evidence="1">HHB10654</strain>
    </source>
</reference>
<organism evidence="1 2">
    <name type="scientific">Artomyces pyxidatus</name>
    <dbReference type="NCBI Taxonomy" id="48021"/>
    <lineage>
        <taxon>Eukaryota</taxon>
        <taxon>Fungi</taxon>
        <taxon>Dikarya</taxon>
        <taxon>Basidiomycota</taxon>
        <taxon>Agaricomycotina</taxon>
        <taxon>Agaricomycetes</taxon>
        <taxon>Russulales</taxon>
        <taxon>Auriscalpiaceae</taxon>
        <taxon>Artomyces</taxon>
    </lineage>
</organism>
<comment type="caution">
    <text evidence="1">The sequence shown here is derived from an EMBL/GenBank/DDBJ whole genome shotgun (WGS) entry which is preliminary data.</text>
</comment>
<sequence>MAKDDTQRRSFRGFGTIVEEARTRRAMKTKQPWFVLKMTIGLAAAVIVYVCYVYIGRLCVPMIKRDVNALGGRAMGVAFMVVFILLGFMMIWSYIKVVLTPPGFAVNYVDKVRAFDSPSPRGPEPAAPPRTRTRKEDPSGLRFDETLGIPMPAPKKHPKRSDSSHSSPPTTSEGPDGVEMHAQFPSPPPTPPLPQPRSGAEKPPTPRPAQAPVAVENRLTRQPPTLPMLRPEYRYCRRCQIVKPPRTHHCKSCGTCVMKFDHHCPWIGQCVGAQNHKFFMVFNFWTAWFCLWTLSTLIGLNARPHANRSIDGQQIAVIALAGLFALFTVTMCITHAALISMNQSTVENMSQRGMKERENFILAELHPWWAVGAKRRTKKQWDAEWGRIGFEGNIWWLGSVRAHFEQVLGPSPWTWFLPIGRSPMDGLHYERNPRFDRDGRWLPRKAWPKELQ</sequence>